<dbReference type="GO" id="GO:0003700">
    <property type="term" value="F:DNA-binding transcription factor activity"/>
    <property type="evidence" value="ECO:0007669"/>
    <property type="project" value="InterPro"/>
</dbReference>
<keyword evidence="4" id="KW-0804">Transcription</keyword>
<evidence type="ECO:0000256" key="3">
    <source>
        <dbReference type="ARBA" id="ARBA00023125"/>
    </source>
</evidence>
<dbReference type="SUPFAM" id="SSF46785">
    <property type="entry name" value="Winged helix' DNA-binding domain"/>
    <property type="match status" value="1"/>
</dbReference>
<dbReference type="Pfam" id="PF03466">
    <property type="entry name" value="LysR_substrate"/>
    <property type="match status" value="1"/>
</dbReference>
<dbReference type="InterPro" id="IPR000847">
    <property type="entry name" value="LysR_HTH_N"/>
</dbReference>
<dbReference type="GO" id="GO:0003677">
    <property type="term" value="F:DNA binding"/>
    <property type="evidence" value="ECO:0007669"/>
    <property type="project" value="UniProtKB-KW"/>
</dbReference>
<keyword evidence="2" id="KW-0805">Transcription regulation</keyword>
<gene>
    <name evidence="6" type="ORF">BMAGN_1085</name>
</gene>
<dbReference type="PANTHER" id="PTHR30346">
    <property type="entry name" value="TRANSCRIPTIONAL DUAL REGULATOR HCAR-RELATED"/>
    <property type="match status" value="1"/>
</dbReference>
<name>A0A087BE65_9BIFI</name>
<dbReference type="InterPro" id="IPR005119">
    <property type="entry name" value="LysR_subst-bd"/>
</dbReference>
<dbReference type="PANTHER" id="PTHR30346:SF17">
    <property type="entry name" value="LYSR FAMILY TRANSCRIPTIONAL REGULATOR"/>
    <property type="match status" value="1"/>
</dbReference>
<proteinExistence type="inferred from homology"/>
<sequence length="279" mass="31459">MELEQLRQLETIAQTGSISAAAKRMNISQPALSRSMKRLESEFGMELFTRTKNSSTLNDAGRTAVELAQSVIAEAERMRTSLKSLADSRRQMRIVSCAPAPLWKALPAFSELAPDAIVSTELVPSQDALHMLLEQRAAYAILPFVPQEPHIFSFPFMTERLFASLPQHHAFAKEASVRAEQLDGETFLLFEGIGIWRPTVEQAMPNAHFVTQKDYVIYQELSRTSPLPGFATDLSRDTRNTKGRILVPFEDTWARKTFHLCAVSPEHMDWLKRRLTAQA</sequence>
<dbReference type="STRING" id="1692.BMAGN_1085"/>
<protein>
    <submittedName>
        <fullName evidence="6">LysR family transcriptional regulator</fullName>
    </submittedName>
</protein>
<dbReference type="InterPro" id="IPR036388">
    <property type="entry name" value="WH-like_DNA-bd_sf"/>
</dbReference>
<dbReference type="InterPro" id="IPR036390">
    <property type="entry name" value="WH_DNA-bd_sf"/>
</dbReference>
<dbReference type="PROSITE" id="PS50931">
    <property type="entry name" value="HTH_LYSR"/>
    <property type="match status" value="1"/>
</dbReference>
<dbReference type="FunFam" id="1.10.10.10:FF:000001">
    <property type="entry name" value="LysR family transcriptional regulator"/>
    <property type="match status" value="1"/>
</dbReference>
<dbReference type="Gene3D" id="1.10.10.10">
    <property type="entry name" value="Winged helix-like DNA-binding domain superfamily/Winged helix DNA-binding domain"/>
    <property type="match status" value="1"/>
</dbReference>
<dbReference type="RefSeq" id="WP_022859691.1">
    <property type="nucleotide sequence ID" value="NZ_JGZB01000002.1"/>
</dbReference>
<dbReference type="AlphaFoldDB" id="A0A087BE65"/>
<dbReference type="Gene3D" id="3.40.190.10">
    <property type="entry name" value="Periplasmic binding protein-like II"/>
    <property type="match status" value="2"/>
</dbReference>
<evidence type="ECO:0000313" key="7">
    <source>
        <dbReference type="Proteomes" id="UP000029052"/>
    </source>
</evidence>
<comment type="similarity">
    <text evidence="1">Belongs to the LysR transcriptional regulatory family.</text>
</comment>
<evidence type="ECO:0000313" key="6">
    <source>
        <dbReference type="EMBL" id="KFI69315.1"/>
    </source>
</evidence>
<feature type="domain" description="HTH lysR-type" evidence="5">
    <location>
        <begin position="1"/>
        <end position="58"/>
    </location>
</feature>
<reference evidence="6 7" key="1">
    <citation type="submission" date="2014-03" db="EMBL/GenBank/DDBJ databases">
        <title>Genomics of Bifidobacteria.</title>
        <authorList>
            <person name="Ventura M."/>
            <person name="Milani C."/>
            <person name="Lugli G.A."/>
        </authorList>
    </citation>
    <scope>NUCLEOTIDE SEQUENCE [LARGE SCALE GENOMIC DNA]</scope>
    <source>
        <strain evidence="6 7">LMG 11591</strain>
    </source>
</reference>
<comment type="caution">
    <text evidence="6">The sequence shown here is derived from an EMBL/GenBank/DDBJ whole genome shotgun (WGS) entry which is preliminary data.</text>
</comment>
<evidence type="ECO:0000256" key="4">
    <source>
        <dbReference type="ARBA" id="ARBA00023163"/>
    </source>
</evidence>
<accession>A0A087BE65</accession>
<keyword evidence="7" id="KW-1185">Reference proteome</keyword>
<organism evidence="6 7">
    <name type="scientific">Bifidobacterium magnum</name>
    <dbReference type="NCBI Taxonomy" id="1692"/>
    <lineage>
        <taxon>Bacteria</taxon>
        <taxon>Bacillati</taxon>
        <taxon>Actinomycetota</taxon>
        <taxon>Actinomycetes</taxon>
        <taxon>Bifidobacteriales</taxon>
        <taxon>Bifidobacteriaceae</taxon>
        <taxon>Bifidobacterium</taxon>
    </lineage>
</organism>
<dbReference type="Proteomes" id="UP000029052">
    <property type="component" value="Unassembled WGS sequence"/>
</dbReference>
<dbReference type="eggNOG" id="COG0583">
    <property type="taxonomic scope" value="Bacteria"/>
</dbReference>
<keyword evidence="3" id="KW-0238">DNA-binding</keyword>
<evidence type="ECO:0000256" key="2">
    <source>
        <dbReference type="ARBA" id="ARBA00023015"/>
    </source>
</evidence>
<dbReference type="EMBL" id="JGZB01000002">
    <property type="protein sequence ID" value="KFI69315.1"/>
    <property type="molecule type" value="Genomic_DNA"/>
</dbReference>
<evidence type="ECO:0000259" key="5">
    <source>
        <dbReference type="PROSITE" id="PS50931"/>
    </source>
</evidence>
<dbReference type="Pfam" id="PF00126">
    <property type="entry name" value="HTH_1"/>
    <property type="match status" value="1"/>
</dbReference>
<dbReference type="PRINTS" id="PR00039">
    <property type="entry name" value="HTHLYSR"/>
</dbReference>
<dbReference type="SUPFAM" id="SSF53850">
    <property type="entry name" value="Periplasmic binding protein-like II"/>
    <property type="match status" value="1"/>
</dbReference>
<evidence type="ECO:0000256" key="1">
    <source>
        <dbReference type="ARBA" id="ARBA00009437"/>
    </source>
</evidence>
<dbReference type="GO" id="GO:0032993">
    <property type="term" value="C:protein-DNA complex"/>
    <property type="evidence" value="ECO:0007669"/>
    <property type="project" value="TreeGrafter"/>
</dbReference>